<evidence type="ECO:0000313" key="2">
    <source>
        <dbReference type="EMBL" id="OAH48560.1"/>
    </source>
</evidence>
<protein>
    <submittedName>
        <fullName evidence="2">Uncharacterized protein</fullName>
    </submittedName>
</protein>
<organism evidence="2 3">
    <name type="scientific">Pseudomonas monteilii</name>
    <dbReference type="NCBI Taxonomy" id="76759"/>
    <lineage>
        <taxon>Bacteria</taxon>
        <taxon>Pseudomonadati</taxon>
        <taxon>Pseudomonadota</taxon>
        <taxon>Gammaproteobacteria</taxon>
        <taxon>Pseudomonadales</taxon>
        <taxon>Pseudomonadaceae</taxon>
        <taxon>Pseudomonas</taxon>
    </lineage>
</organism>
<dbReference type="EMBL" id="LSTU01000037">
    <property type="protein sequence ID" value="OAH48560.1"/>
    <property type="molecule type" value="Genomic_DNA"/>
</dbReference>
<evidence type="ECO:0000256" key="1">
    <source>
        <dbReference type="SAM" id="MobiDB-lite"/>
    </source>
</evidence>
<gene>
    <name evidence="2" type="ORF">AYJ70_17120</name>
</gene>
<sequence length="75" mass="8070">MKAAGIARNGRSPRRSAFELPQTFGQQPQRAIEADVLIDALHSARALMTASGSPAGQTSFDEVLGFGEQWNQKPT</sequence>
<comment type="caution">
    <text evidence="2">The sequence shown here is derived from an EMBL/GenBank/DDBJ whole genome shotgun (WGS) entry which is preliminary data.</text>
</comment>
<proteinExistence type="predicted"/>
<dbReference type="Proteomes" id="UP000077242">
    <property type="component" value="Unassembled WGS sequence"/>
</dbReference>
<dbReference type="AlphaFoldDB" id="A0AAP7KFF9"/>
<accession>A0AAP7KFF9</accession>
<name>A0AAP7KFF9_9PSED</name>
<reference evidence="3" key="1">
    <citation type="submission" date="2016-02" db="EMBL/GenBank/DDBJ databases">
        <title>Dietzia cinnamea strain CD11_5 genome sequencing and assembly.</title>
        <authorList>
            <person name="Kaur G."/>
            <person name="Nair G.R."/>
            <person name="Mayilraj S."/>
        </authorList>
    </citation>
    <scope>NUCLEOTIDE SEQUENCE [LARGE SCALE GENOMIC DNA]</scope>
    <source>
        <strain evidence="3">CD10_2</strain>
    </source>
</reference>
<evidence type="ECO:0000313" key="3">
    <source>
        <dbReference type="Proteomes" id="UP000077242"/>
    </source>
</evidence>
<feature type="region of interest" description="Disordered" evidence="1">
    <location>
        <begin position="1"/>
        <end position="25"/>
    </location>
</feature>